<feature type="region of interest" description="Disordered" evidence="1">
    <location>
        <begin position="550"/>
        <end position="587"/>
    </location>
</feature>
<feature type="region of interest" description="Disordered" evidence="1">
    <location>
        <begin position="623"/>
        <end position="660"/>
    </location>
</feature>
<dbReference type="Proteomes" id="UP000757232">
    <property type="component" value="Unassembled WGS sequence"/>
</dbReference>
<evidence type="ECO:0000256" key="1">
    <source>
        <dbReference type="SAM" id="MobiDB-lite"/>
    </source>
</evidence>
<feature type="region of interest" description="Disordered" evidence="1">
    <location>
        <begin position="449"/>
        <end position="521"/>
    </location>
</feature>
<feature type="compositionally biased region" description="Polar residues" evidence="1">
    <location>
        <begin position="203"/>
        <end position="233"/>
    </location>
</feature>
<feature type="compositionally biased region" description="Low complexity" evidence="1">
    <location>
        <begin position="317"/>
        <end position="334"/>
    </location>
</feature>
<accession>A0A9Q5NB42</accession>
<feature type="transmembrane region" description="Helical" evidence="2">
    <location>
        <begin position="132"/>
        <end position="159"/>
    </location>
</feature>
<evidence type="ECO:0000313" key="3">
    <source>
        <dbReference type="EMBL" id="OCB87064.1"/>
    </source>
</evidence>
<feature type="compositionally biased region" description="Basic and acidic residues" evidence="1">
    <location>
        <begin position="462"/>
        <end position="497"/>
    </location>
</feature>
<keyword evidence="2" id="KW-0812">Transmembrane</keyword>
<sequence>MRINYHGEDTAPRTGGQDEVAWARQGMSADKMAMPRNPGSSYHFNCNLIRPILLSSSCRRDKAGNIAPVCTLSSHPILSTSHINPPSLTVASALCNVPTYLYSLLFFDFKSLAVRIPSWCLPMDVSSGLQQLAVFVVGWSMALGGFLLSVSASLIISLVPLLRPRVPDEVHDDMRRRVHSYPHDEEREHDASDTCSANSLQSFNTAASEPSTSRQAPSTPPTSLGNSPESPSQALPPASPIPHGKSGQTCTSKIAQHVCTPEKCANTASTSAVASSSFPPVAQEIAEKFMKSRIGESDVTKMKGTRAIRAVSWLKRSSSPASSESQRSPRSSAECSRIPSNASSHRVVTFEEDRLGSSPKKREPRRANTLLSFRRFSRAPARSDSEDTSSSSFAALSMTQMPSQVPEGRSSAPASPIPALHELPELSRDTEIANRERKRHVSYFARLKRRTSGKRTEKAHKAHEGAVLEMKDSEKLLSESHHQSNSMDRGRSREKRSSMRICEKRRRPATAPTAPPARTNPYEAPYFFPTPLSPNAANYVRLARTEVHRTSVSPSAAERTPLRSNLTPYHPTAETLTLTPTPTRSNSMQQKRSGAIIALSPNEQVPQSAPPKRTSFPVAVLDRHRKSASVSEASPTEFGVLQHMSPIDSQGKCETARHQS</sequence>
<evidence type="ECO:0000256" key="2">
    <source>
        <dbReference type="SAM" id="Phobius"/>
    </source>
</evidence>
<dbReference type="OrthoDB" id="3069322at2759"/>
<feature type="region of interest" description="Disordered" evidence="1">
    <location>
        <begin position="314"/>
        <end position="391"/>
    </location>
</feature>
<dbReference type="AlphaFoldDB" id="A0A9Q5NB42"/>
<reference evidence="3" key="1">
    <citation type="submission" date="2016-06" db="EMBL/GenBank/DDBJ databases">
        <title>Draft Genome sequence of the fungus Inonotus baumii.</title>
        <authorList>
            <person name="Zhu H."/>
            <person name="Lin W."/>
        </authorList>
    </citation>
    <scope>NUCLEOTIDE SEQUENCE</scope>
    <source>
        <strain evidence="3">821</strain>
    </source>
</reference>
<comment type="caution">
    <text evidence="3">The sequence shown here is derived from an EMBL/GenBank/DDBJ whole genome shotgun (WGS) entry which is preliminary data.</text>
</comment>
<feature type="region of interest" description="Disordered" evidence="1">
    <location>
        <begin position="203"/>
        <end position="249"/>
    </location>
</feature>
<dbReference type="EMBL" id="LNZH02000195">
    <property type="protein sequence ID" value="OCB87064.1"/>
    <property type="molecule type" value="Genomic_DNA"/>
</dbReference>
<keyword evidence="2" id="KW-1133">Transmembrane helix</keyword>
<organism evidence="3 4">
    <name type="scientific">Sanghuangporus baumii</name>
    <name type="common">Phellinus baumii</name>
    <dbReference type="NCBI Taxonomy" id="108892"/>
    <lineage>
        <taxon>Eukaryota</taxon>
        <taxon>Fungi</taxon>
        <taxon>Dikarya</taxon>
        <taxon>Basidiomycota</taxon>
        <taxon>Agaricomycotina</taxon>
        <taxon>Agaricomycetes</taxon>
        <taxon>Hymenochaetales</taxon>
        <taxon>Hymenochaetaceae</taxon>
        <taxon>Sanghuangporus</taxon>
    </lineage>
</organism>
<evidence type="ECO:0000313" key="4">
    <source>
        <dbReference type="Proteomes" id="UP000757232"/>
    </source>
</evidence>
<name>A0A9Q5NB42_SANBA</name>
<protein>
    <submittedName>
        <fullName evidence="3">Uncharacterized protein</fullName>
    </submittedName>
</protein>
<feature type="compositionally biased region" description="Low complexity" evidence="1">
    <location>
        <begin position="509"/>
        <end position="519"/>
    </location>
</feature>
<proteinExistence type="predicted"/>
<feature type="compositionally biased region" description="Low complexity" evidence="1">
    <location>
        <begin position="372"/>
        <end position="391"/>
    </location>
</feature>
<feature type="compositionally biased region" description="Basic residues" evidence="1">
    <location>
        <begin position="449"/>
        <end position="461"/>
    </location>
</feature>
<keyword evidence="4" id="KW-1185">Reference proteome</keyword>
<gene>
    <name evidence="3" type="ORF">A7U60_g5799</name>
</gene>
<keyword evidence="2" id="KW-0472">Membrane</keyword>